<dbReference type="Proteomes" id="UP001595783">
    <property type="component" value="Unassembled WGS sequence"/>
</dbReference>
<dbReference type="RefSeq" id="WP_199767597.1">
    <property type="nucleotide sequence ID" value="NZ_FZMF01000008.1"/>
</dbReference>
<proteinExistence type="predicted"/>
<name>A0ABV7ZJ82_9HELI</name>
<accession>A0ABV7ZJ82</accession>
<reference evidence="2" key="1">
    <citation type="journal article" date="2019" name="Int. J. Syst. Evol. Microbiol.">
        <title>The Global Catalogue of Microorganisms (GCM) 10K type strain sequencing project: providing services to taxonomists for standard genome sequencing and annotation.</title>
        <authorList>
            <consortium name="The Broad Institute Genomics Platform"/>
            <consortium name="The Broad Institute Genome Sequencing Center for Infectious Disease"/>
            <person name="Wu L."/>
            <person name="Ma J."/>
        </authorList>
    </citation>
    <scope>NUCLEOTIDE SEQUENCE [LARGE SCALE GENOMIC DNA]</scope>
    <source>
        <strain evidence="2">CCUG 53816</strain>
    </source>
</reference>
<dbReference type="EMBL" id="JBHRZO010000048">
    <property type="protein sequence ID" value="MFC3848270.1"/>
    <property type="molecule type" value="Genomic_DNA"/>
</dbReference>
<sequence>MRKVSGVLDACNLYSVAIIGVAVSLGSLGCTKQPYTNQPINYNFNYKEDITNTVNRDNAMSTGNTSASATTKRTIKIKKEGPKKVVFSQENYYPLSEKDVGIEESHGKLFLEIHSFQLQKFMQGEVFLTKRQTQIFSLNNAATKITNIEGRINTYKYSQKPEAEASINTSYQRYALKPKTPTRFEIVIDKIPYKFNTTGCRVVISKQLIDTFAQSKEITINLDFKRELRNKATFDLFLECPR</sequence>
<evidence type="ECO:0000313" key="2">
    <source>
        <dbReference type="Proteomes" id="UP001595783"/>
    </source>
</evidence>
<protein>
    <submittedName>
        <fullName evidence="1">Cell surface protein</fullName>
    </submittedName>
</protein>
<keyword evidence="2" id="KW-1185">Reference proteome</keyword>
<evidence type="ECO:0000313" key="1">
    <source>
        <dbReference type="EMBL" id="MFC3848270.1"/>
    </source>
</evidence>
<dbReference type="PROSITE" id="PS51257">
    <property type="entry name" value="PROKAR_LIPOPROTEIN"/>
    <property type="match status" value="1"/>
</dbReference>
<organism evidence="1 2">
    <name type="scientific">Helicobacter baculiformis</name>
    <dbReference type="NCBI Taxonomy" id="427351"/>
    <lineage>
        <taxon>Bacteria</taxon>
        <taxon>Pseudomonadati</taxon>
        <taxon>Campylobacterota</taxon>
        <taxon>Epsilonproteobacteria</taxon>
        <taxon>Campylobacterales</taxon>
        <taxon>Helicobacteraceae</taxon>
        <taxon>Helicobacter</taxon>
    </lineage>
</organism>
<gene>
    <name evidence="1" type="ORF">ACFOPX_07035</name>
</gene>
<comment type="caution">
    <text evidence="1">The sequence shown here is derived from an EMBL/GenBank/DDBJ whole genome shotgun (WGS) entry which is preliminary data.</text>
</comment>